<dbReference type="EMBL" id="BN001250">
    <property type="protein sequence ID" value="CAR94706.1"/>
    <property type="molecule type" value="mRNA"/>
</dbReference>
<evidence type="ECO:0000313" key="9">
    <source>
        <dbReference type="EMBL" id="CAR94706.1"/>
    </source>
</evidence>
<dbReference type="InterPro" id="IPR004133">
    <property type="entry name" value="DAN_dom"/>
</dbReference>
<dbReference type="GO" id="GO:0005179">
    <property type="term" value="F:hormone activity"/>
    <property type="evidence" value="ECO:0007669"/>
    <property type="project" value="InterPro"/>
</dbReference>
<keyword evidence="5" id="KW-1015">Disulfide bond</keyword>
<dbReference type="Ensembl" id="ENSCSAVT00000002476.1">
    <property type="protein sequence ID" value="ENSCSAVP00000002437.1"/>
    <property type="gene ID" value="ENSCSAVG00000001434.1"/>
</dbReference>
<comment type="subcellular location">
    <subcellularLocation>
        <location evidence="1">Secreted</location>
    </subcellularLocation>
</comment>
<dbReference type="HOGENOM" id="CLU_134026_0_0_1"/>
<accession>C6SUQ1</accession>
<evidence type="ECO:0000256" key="5">
    <source>
        <dbReference type="ARBA" id="ARBA00023157"/>
    </source>
</evidence>
<dbReference type="PANTHER" id="PTHR31129">
    <property type="entry name" value="GLYCOPROTEIN HORMONE ALPHA-2"/>
    <property type="match status" value="1"/>
</dbReference>
<keyword evidence="4 7" id="KW-0732">Signal</keyword>
<dbReference type="eggNOG" id="ENOG502S14Q">
    <property type="taxonomic scope" value="Eukaryota"/>
</dbReference>
<dbReference type="GO" id="GO:0007166">
    <property type="term" value="P:cell surface receptor signaling pathway"/>
    <property type="evidence" value="ECO:0007669"/>
    <property type="project" value="TreeGrafter"/>
</dbReference>
<dbReference type="OMA" id="TSHGSCC"/>
<gene>
    <name evidence="9" type="primary">gpa2</name>
</gene>
<reference evidence="10" key="3">
    <citation type="submission" date="2025-05" db="UniProtKB">
        <authorList>
            <consortium name="Ensembl"/>
        </authorList>
    </citation>
    <scope>IDENTIFICATION</scope>
</reference>
<evidence type="ECO:0000256" key="4">
    <source>
        <dbReference type="ARBA" id="ARBA00022729"/>
    </source>
</evidence>
<evidence type="ECO:0000256" key="1">
    <source>
        <dbReference type="ARBA" id="ARBA00004613"/>
    </source>
</evidence>
<dbReference type="InterPro" id="IPR029034">
    <property type="entry name" value="Cystine-knot_cytokine"/>
</dbReference>
<dbReference type="GO" id="GO:0051427">
    <property type="term" value="F:hormone receptor binding"/>
    <property type="evidence" value="ECO:0007669"/>
    <property type="project" value="TreeGrafter"/>
</dbReference>
<protein>
    <submittedName>
        <fullName evidence="9">Putative glycoprotein hormone-alpha2</fullName>
    </submittedName>
</protein>
<evidence type="ECO:0000259" key="8">
    <source>
        <dbReference type="Pfam" id="PF03045"/>
    </source>
</evidence>
<dbReference type="PANTHER" id="PTHR31129:SF2">
    <property type="entry name" value="GLYCOPROTEIN HORMONE ALPHA-2"/>
    <property type="match status" value="1"/>
</dbReference>
<dbReference type="GeneTree" id="ENSGT00390000009379"/>
<proteinExistence type="evidence at transcript level"/>
<dbReference type="Proteomes" id="UP000007875">
    <property type="component" value="Unassembled WGS sequence"/>
</dbReference>
<keyword evidence="6" id="KW-0325">Glycoprotein</keyword>
<dbReference type="Gene3D" id="2.10.90.10">
    <property type="entry name" value="Cystine-knot cytokines"/>
    <property type="match status" value="1"/>
</dbReference>
<evidence type="ECO:0000256" key="2">
    <source>
        <dbReference type="ARBA" id="ARBA00009128"/>
    </source>
</evidence>
<evidence type="ECO:0000256" key="3">
    <source>
        <dbReference type="ARBA" id="ARBA00022525"/>
    </source>
</evidence>
<reference evidence="11" key="1">
    <citation type="submission" date="2003-08" db="EMBL/GenBank/DDBJ databases">
        <authorList>
            <person name="Birren B."/>
            <person name="Nusbaum C."/>
            <person name="Abebe A."/>
            <person name="Abouelleil A."/>
            <person name="Adekoya E."/>
            <person name="Ait-zahra M."/>
            <person name="Allen N."/>
            <person name="Allen T."/>
            <person name="An P."/>
            <person name="Anderson M."/>
            <person name="Anderson S."/>
            <person name="Arachchi H."/>
            <person name="Armbruster J."/>
            <person name="Bachantsang P."/>
            <person name="Baldwin J."/>
            <person name="Barry A."/>
            <person name="Bayul T."/>
            <person name="Blitshsteyn B."/>
            <person name="Bloom T."/>
            <person name="Blye J."/>
            <person name="Boguslavskiy L."/>
            <person name="Borowsky M."/>
            <person name="Boukhgalter B."/>
            <person name="Brunache A."/>
            <person name="Butler J."/>
            <person name="Calixte N."/>
            <person name="Calvo S."/>
            <person name="Camarata J."/>
            <person name="Campo K."/>
            <person name="Chang J."/>
            <person name="Cheshatsang Y."/>
            <person name="Citroen M."/>
            <person name="Collymore A."/>
            <person name="Considine T."/>
            <person name="Cook A."/>
            <person name="Cooke P."/>
            <person name="Corum B."/>
            <person name="Cuomo C."/>
            <person name="David R."/>
            <person name="Dawoe T."/>
            <person name="Degray S."/>
            <person name="Dodge S."/>
            <person name="Dooley K."/>
            <person name="Dorje P."/>
            <person name="Dorjee K."/>
            <person name="Dorris L."/>
            <person name="Duffey N."/>
            <person name="Dupes A."/>
            <person name="Elkins T."/>
            <person name="Engels R."/>
            <person name="Erickson J."/>
            <person name="Farina A."/>
            <person name="Faro S."/>
            <person name="Ferreira P."/>
            <person name="Fischer H."/>
            <person name="Fitzgerald M."/>
            <person name="Foley K."/>
            <person name="Gage D."/>
            <person name="Galagan J."/>
            <person name="Gearin G."/>
            <person name="Gnerre S."/>
            <person name="Gnirke A."/>
            <person name="Goyette A."/>
            <person name="Graham J."/>
            <person name="Grandbois E."/>
            <person name="Gyaltsen K."/>
            <person name="Hafez N."/>
            <person name="Hagopian D."/>
            <person name="Hagos B."/>
            <person name="Hall J."/>
            <person name="Hatcher B."/>
            <person name="Heller A."/>
            <person name="Higgins H."/>
            <person name="Honan T."/>
            <person name="Horn A."/>
            <person name="Houde N."/>
            <person name="Hughes L."/>
            <person name="Hulme W."/>
            <person name="Husby E."/>
            <person name="Iliev I."/>
            <person name="Jaffe D."/>
            <person name="Jones C."/>
            <person name="Kamal M."/>
            <person name="Kamat A."/>
            <person name="Kamvysselis M."/>
            <person name="Karlsson E."/>
            <person name="Kells C."/>
            <person name="Kieu A."/>
            <person name="Kisner P."/>
            <person name="Kodira C."/>
            <person name="Kulbokas E."/>
            <person name="Labutti K."/>
            <person name="Lama D."/>
            <person name="Landers T."/>
            <person name="Leger J."/>
            <person name="Levine S."/>
            <person name="Lewis D."/>
            <person name="Lewis T."/>
            <person name="Lindblad-toh K."/>
            <person name="Liu X."/>
            <person name="Lokyitsang T."/>
            <person name="Lokyitsang Y."/>
            <person name="Lucien O."/>
            <person name="Lui A."/>
            <person name="Ma L.J."/>
            <person name="Mabbitt R."/>
            <person name="Macdonald J."/>
            <person name="Maclean C."/>
            <person name="Major J."/>
            <person name="Manning J."/>
            <person name="Marabella R."/>
            <person name="Maru K."/>
            <person name="Matthews C."/>
            <person name="Mauceli E."/>
            <person name="Mccarthy M."/>
            <person name="Mcdonough S."/>
            <person name="Mcghee T."/>
            <person name="Meldrim J."/>
            <person name="Meneus L."/>
            <person name="Mesirov J."/>
            <person name="Mihalev A."/>
            <person name="Mihova T."/>
            <person name="Mikkelsen T."/>
            <person name="Mlenga V."/>
            <person name="Moru K."/>
            <person name="Mozes J."/>
            <person name="Mulrain L."/>
            <person name="Munson G."/>
            <person name="Naylor J."/>
            <person name="Newes C."/>
            <person name="Nguyen C."/>
            <person name="Nguyen N."/>
            <person name="Nguyen T."/>
            <person name="Nicol R."/>
            <person name="Nielsen C."/>
            <person name="Nizzari M."/>
            <person name="Norbu C."/>
            <person name="Norbu N."/>
            <person name="O'donnell P."/>
            <person name="Okoawo O."/>
            <person name="O'leary S."/>
            <person name="Omotosho B."/>
            <person name="O'neill K."/>
            <person name="Osman S."/>
            <person name="Parker S."/>
            <person name="Perrin D."/>
            <person name="Phunkhang P."/>
            <person name="Piqani B."/>
            <person name="Purcell S."/>
            <person name="Rachupka T."/>
            <person name="Ramasamy U."/>
            <person name="Rameau R."/>
            <person name="Ray V."/>
            <person name="Raymond C."/>
            <person name="Retta R."/>
            <person name="Richardson S."/>
            <person name="Rise C."/>
            <person name="Rodriguez J."/>
            <person name="Rogers J."/>
            <person name="Rogov P."/>
            <person name="Rutman M."/>
            <person name="Schupbach R."/>
            <person name="Seaman C."/>
            <person name="Settipalli S."/>
            <person name="Sharpe T."/>
            <person name="Sheridan J."/>
            <person name="Sherpa N."/>
            <person name="Shi J."/>
            <person name="Smirnov S."/>
            <person name="Smith C."/>
            <person name="Sougnez C."/>
            <person name="Spencer B."/>
            <person name="Stalker J."/>
            <person name="Stange-thomann N."/>
            <person name="Stavropoulos S."/>
            <person name="Stetson K."/>
            <person name="Stone C."/>
            <person name="Stone S."/>
            <person name="Stubbs M."/>
            <person name="Talamas J."/>
            <person name="Tchuinga P."/>
            <person name="Tenzing P."/>
            <person name="Tesfaye S."/>
            <person name="Theodore J."/>
            <person name="Thoulutsang Y."/>
            <person name="Topham K."/>
            <person name="Towey S."/>
            <person name="Tsamla T."/>
            <person name="Tsomo N."/>
            <person name="Vallee D."/>
            <person name="Vassiliev H."/>
            <person name="Venkataraman V."/>
            <person name="Vinson J."/>
            <person name="Vo A."/>
            <person name="Wade C."/>
            <person name="Wang S."/>
            <person name="Wangchuk T."/>
            <person name="Wangdi T."/>
            <person name="Whittaker C."/>
            <person name="Wilkinson J."/>
            <person name="Wu Y."/>
            <person name="Wyman D."/>
            <person name="Yadav S."/>
            <person name="Yang S."/>
            <person name="Yang X."/>
            <person name="Yeager S."/>
            <person name="Yee E."/>
            <person name="Young G."/>
            <person name="Zainoun J."/>
            <person name="Zembeck L."/>
            <person name="Zimmer A."/>
            <person name="Zody M."/>
            <person name="Lander E."/>
        </authorList>
    </citation>
    <scope>NUCLEOTIDE SEQUENCE [LARGE SCALE GENOMIC DNA]</scope>
</reference>
<name>C6SUQ1_CIOSA</name>
<dbReference type="GO" id="GO:0005615">
    <property type="term" value="C:extracellular space"/>
    <property type="evidence" value="ECO:0007669"/>
    <property type="project" value="TreeGrafter"/>
</dbReference>
<dbReference type="InterPro" id="IPR000476">
    <property type="entry name" value="Glyco_hormone"/>
</dbReference>
<feature type="signal peptide" evidence="7">
    <location>
        <begin position="1"/>
        <end position="18"/>
    </location>
</feature>
<feature type="chain" id="PRO_5014086478" evidence="7">
    <location>
        <begin position="19"/>
        <end position="120"/>
    </location>
</feature>
<dbReference type="AlphaFoldDB" id="C6SUQ1"/>
<feature type="domain" description="DAN" evidence="8">
    <location>
        <begin position="18"/>
        <end position="114"/>
    </location>
</feature>
<evidence type="ECO:0000313" key="11">
    <source>
        <dbReference type="Proteomes" id="UP000007875"/>
    </source>
</evidence>
<comment type="similarity">
    <text evidence="2">Belongs to the glycoprotein hormones subunit alpha family.</text>
</comment>
<dbReference type="Pfam" id="PF03045">
    <property type="entry name" value="DAN"/>
    <property type="match status" value="1"/>
</dbReference>
<evidence type="ECO:0000313" key="10">
    <source>
        <dbReference type="Ensembl" id="ENSCSAVP00000002437.1"/>
    </source>
</evidence>
<sequence length="120" mass="13407">MQLIWFMSLFCAINLVVARHHRRTGCHLETYTKHIRIPGCVYAEINITACNGCCRSYSIPSSVRTKAAFPGRNITSRSSCCTILNTEVIHFHLLCGTRMVPHWIHSATSCDCGACFDSSP</sequence>
<keyword evidence="3" id="KW-0964">Secreted</keyword>
<dbReference type="InterPro" id="IPR052680">
    <property type="entry name" value="Glyco_Hormone_Alpha"/>
</dbReference>
<evidence type="ECO:0000256" key="7">
    <source>
        <dbReference type="SAM" id="SignalP"/>
    </source>
</evidence>
<dbReference type="PROSITE" id="PS50277">
    <property type="entry name" value="GLYCO_HORMONE_ALPHA_3"/>
    <property type="match status" value="1"/>
</dbReference>
<reference evidence="9" key="2">
    <citation type="journal article" date="2009" name="Endocrinology">
        <title>Distinct expression patterns of glycoprotein hormone-alpha2 and -beta5 in a basal chordate suggest independent developmental functions.</title>
        <authorList>
            <person name="Dos Santos S."/>
            <person name="Bardet C."/>
            <person name="Bertrand S."/>
            <person name="Escriva H."/>
            <person name="Habert D."/>
            <person name="Querat B."/>
        </authorList>
    </citation>
    <scope>NUCLEOTIDE SEQUENCE</scope>
</reference>
<organism evidence="9">
    <name type="scientific">Ciona savignyi</name>
    <name type="common">Pacific transparent sea squirt</name>
    <dbReference type="NCBI Taxonomy" id="51511"/>
    <lineage>
        <taxon>Eukaryota</taxon>
        <taxon>Metazoa</taxon>
        <taxon>Chordata</taxon>
        <taxon>Tunicata</taxon>
        <taxon>Ascidiacea</taxon>
        <taxon>Phlebobranchia</taxon>
        <taxon>Cionidae</taxon>
        <taxon>Ciona</taxon>
    </lineage>
</organism>
<evidence type="ECO:0000256" key="6">
    <source>
        <dbReference type="ARBA" id="ARBA00023180"/>
    </source>
</evidence>
<keyword evidence="11" id="KW-1185">Reference proteome</keyword>